<accession>A0A9D1FYA3</accession>
<dbReference type="EMBL" id="DVJO01000187">
    <property type="protein sequence ID" value="HIS83681.1"/>
    <property type="molecule type" value="Genomic_DNA"/>
</dbReference>
<keyword evidence="3 10" id="KW-0132">Cell division</keyword>
<keyword evidence="1 10" id="KW-0963">Cytoplasm</keyword>
<dbReference type="InterPro" id="IPR036615">
    <property type="entry name" value="Mur_ligase_C_dom_sf"/>
</dbReference>
<evidence type="ECO:0000259" key="14">
    <source>
        <dbReference type="Pfam" id="PF08245"/>
    </source>
</evidence>
<dbReference type="SUPFAM" id="SSF53623">
    <property type="entry name" value="MurD-like peptide ligases, catalytic domain"/>
    <property type="match status" value="1"/>
</dbReference>
<keyword evidence="6 10" id="KW-0133">Cell shape</keyword>
<evidence type="ECO:0000313" key="15">
    <source>
        <dbReference type="EMBL" id="HIS83681.1"/>
    </source>
</evidence>
<feature type="domain" description="Mur ligase C-terminal" evidence="13">
    <location>
        <begin position="309"/>
        <end position="429"/>
    </location>
</feature>
<dbReference type="InterPro" id="IPR035911">
    <property type="entry name" value="MurE/MurF_N"/>
</dbReference>
<feature type="binding site" evidence="10">
    <location>
        <begin position="110"/>
        <end position="116"/>
    </location>
    <ligand>
        <name>ATP</name>
        <dbReference type="ChEBI" id="CHEBI:30616"/>
    </ligand>
</feature>
<dbReference type="AlphaFoldDB" id="A0A9D1FYA3"/>
<evidence type="ECO:0000256" key="8">
    <source>
        <dbReference type="ARBA" id="ARBA00023306"/>
    </source>
</evidence>
<dbReference type="SUPFAM" id="SSF63418">
    <property type="entry name" value="MurE/MurF N-terminal domain"/>
    <property type="match status" value="1"/>
</dbReference>
<keyword evidence="2 10" id="KW-0436">Ligase</keyword>
<keyword evidence="4 10" id="KW-0547">Nucleotide-binding</keyword>
<evidence type="ECO:0000259" key="13">
    <source>
        <dbReference type="Pfam" id="PF02875"/>
    </source>
</evidence>
<evidence type="ECO:0000313" key="16">
    <source>
        <dbReference type="Proteomes" id="UP000824139"/>
    </source>
</evidence>
<dbReference type="Gene3D" id="3.90.190.20">
    <property type="entry name" value="Mur ligase, C-terminal domain"/>
    <property type="match status" value="1"/>
</dbReference>
<evidence type="ECO:0000256" key="4">
    <source>
        <dbReference type="ARBA" id="ARBA00022741"/>
    </source>
</evidence>
<dbReference type="PANTHER" id="PTHR43024:SF1">
    <property type="entry name" value="UDP-N-ACETYLMURAMOYL-TRIPEPTIDE--D-ALANYL-D-ALANINE LIGASE"/>
    <property type="match status" value="1"/>
</dbReference>
<feature type="domain" description="Mur ligase central" evidence="14">
    <location>
        <begin position="108"/>
        <end position="282"/>
    </location>
</feature>
<dbReference type="GO" id="GO:0051301">
    <property type="term" value="P:cell division"/>
    <property type="evidence" value="ECO:0007669"/>
    <property type="project" value="UniProtKB-KW"/>
</dbReference>
<name>A0A9D1FYA3_9BACT</name>
<keyword evidence="8 10" id="KW-0131">Cell cycle</keyword>
<dbReference type="PANTHER" id="PTHR43024">
    <property type="entry name" value="UDP-N-ACETYLMURAMOYL-TRIPEPTIDE--D-ALANYL-D-ALANINE LIGASE"/>
    <property type="match status" value="1"/>
</dbReference>
<comment type="caution">
    <text evidence="15">The sequence shown here is derived from an EMBL/GenBank/DDBJ whole genome shotgun (WGS) entry which is preliminary data.</text>
</comment>
<dbReference type="NCBIfam" id="TIGR01143">
    <property type="entry name" value="murF"/>
    <property type="match status" value="1"/>
</dbReference>
<reference evidence="15" key="1">
    <citation type="submission" date="2020-10" db="EMBL/GenBank/DDBJ databases">
        <authorList>
            <person name="Gilroy R."/>
        </authorList>
    </citation>
    <scope>NUCLEOTIDE SEQUENCE</scope>
    <source>
        <strain evidence="15">CHK152-2994</strain>
    </source>
</reference>
<evidence type="ECO:0000256" key="7">
    <source>
        <dbReference type="ARBA" id="ARBA00022984"/>
    </source>
</evidence>
<feature type="domain" description="Mur ligase N-terminal catalytic" evidence="12">
    <location>
        <begin position="28"/>
        <end position="72"/>
    </location>
</feature>
<dbReference type="Pfam" id="PF01225">
    <property type="entry name" value="Mur_ligase"/>
    <property type="match status" value="1"/>
</dbReference>
<dbReference type="InterPro" id="IPR004101">
    <property type="entry name" value="Mur_ligase_C"/>
</dbReference>
<gene>
    <name evidence="10" type="primary">murF</name>
    <name evidence="15" type="ORF">IAD41_08780</name>
</gene>
<comment type="function">
    <text evidence="10 11">Involved in cell wall formation. Catalyzes the final step in the synthesis of UDP-N-acetylmuramoyl-pentapeptide, the precursor of murein.</text>
</comment>
<evidence type="ECO:0000256" key="2">
    <source>
        <dbReference type="ARBA" id="ARBA00022598"/>
    </source>
</evidence>
<dbReference type="InterPro" id="IPR005863">
    <property type="entry name" value="UDP-N-AcMur_synth"/>
</dbReference>
<evidence type="ECO:0000256" key="10">
    <source>
        <dbReference type="HAMAP-Rule" id="MF_02019"/>
    </source>
</evidence>
<dbReference type="GO" id="GO:0009252">
    <property type="term" value="P:peptidoglycan biosynthetic process"/>
    <property type="evidence" value="ECO:0007669"/>
    <property type="project" value="UniProtKB-UniRule"/>
</dbReference>
<dbReference type="Pfam" id="PF02875">
    <property type="entry name" value="Mur_ligase_C"/>
    <property type="match status" value="1"/>
</dbReference>
<keyword evidence="5 10" id="KW-0067">ATP-binding</keyword>
<protein>
    <recommendedName>
        <fullName evidence="10 11">UDP-N-acetylmuramoyl-tripeptide--D-alanyl-D-alanine ligase</fullName>
        <ecNumber evidence="10 11">6.3.2.10</ecNumber>
    </recommendedName>
    <alternativeName>
        <fullName evidence="10">D-alanyl-D-alanine-adding enzyme</fullName>
    </alternativeName>
</protein>
<evidence type="ECO:0000256" key="1">
    <source>
        <dbReference type="ARBA" id="ARBA00022490"/>
    </source>
</evidence>
<comment type="catalytic activity">
    <reaction evidence="10 11">
        <text>D-alanyl-D-alanine + UDP-N-acetyl-alpha-D-muramoyl-L-alanyl-gamma-D-glutamyl-meso-2,6-diaminopimelate + ATP = UDP-N-acetyl-alpha-D-muramoyl-L-alanyl-gamma-D-glutamyl-meso-2,6-diaminopimeloyl-D-alanyl-D-alanine + ADP + phosphate + H(+)</text>
        <dbReference type="Rhea" id="RHEA:28374"/>
        <dbReference type="ChEBI" id="CHEBI:15378"/>
        <dbReference type="ChEBI" id="CHEBI:30616"/>
        <dbReference type="ChEBI" id="CHEBI:43474"/>
        <dbReference type="ChEBI" id="CHEBI:57822"/>
        <dbReference type="ChEBI" id="CHEBI:61386"/>
        <dbReference type="ChEBI" id="CHEBI:83905"/>
        <dbReference type="ChEBI" id="CHEBI:456216"/>
        <dbReference type="EC" id="6.3.2.10"/>
    </reaction>
</comment>
<keyword evidence="9 10" id="KW-0961">Cell wall biogenesis/degradation</keyword>
<dbReference type="InterPro" id="IPR051046">
    <property type="entry name" value="MurCDEF_CellWall_CoF430Synth"/>
</dbReference>
<dbReference type="InterPro" id="IPR000713">
    <property type="entry name" value="Mur_ligase_N"/>
</dbReference>
<evidence type="ECO:0000259" key="12">
    <source>
        <dbReference type="Pfam" id="PF01225"/>
    </source>
</evidence>
<dbReference type="Proteomes" id="UP000824139">
    <property type="component" value="Unassembled WGS sequence"/>
</dbReference>
<dbReference type="GO" id="GO:0008360">
    <property type="term" value="P:regulation of cell shape"/>
    <property type="evidence" value="ECO:0007669"/>
    <property type="project" value="UniProtKB-KW"/>
</dbReference>
<dbReference type="GO" id="GO:0071555">
    <property type="term" value="P:cell wall organization"/>
    <property type="evidence" value="ECO:0007669"/>
    <property type="project" value="UniProtKB-KW"/>
</dbReference>
<sequence>MKFNEKEIQTACGAEVLKGLGCEDKFVISTDTRTIKEGEIYLPLKGETFDGEKFIEQALEKGAAGYFTTSGEVFENSKVVFKVENTLTAYLRLARYFRRKVNPKTVAITGSSGKTTTKEMVYAVLSQKLKTQKTFSNHNNEIGLCQTILKMPEDTEALIVEMGMRGLGEIELLSKFAEPDFAIITNAGSAHIGRLGSLDNIAKAKSEIVSHLNPDGALIANENERLHRFTKDFKGEKIWFSIDMTEVLEQKQGYSKFLYKGKEYELNVEGRYNIENSLSAIETGYRLGMTYDDIKAGLLAYKPIEKRWEAETAGGFTIINDSYNANPESMKASVSTFIELYENPVVVLGDMGELGENEVELHREVGKFLSKLKQKNVKFLTVGHLALEIGKELENSGFYVKSFENTETAARYILDNLNAGCTIFLKASRAMKFEKIIEYLRENK</sequence>
<dbReference type="InterPro" id="IPR013221">
    <property type="entry name" value="Mur_ligase_cen"/>
</dbReference>
<evidence type="ECO:0000256" key="9">
    <source>
        <dbReference type="ARBA" id="ARBA00023316"/>
    </source>
</evidence>
<proteinExistence type="inferred from homology"/>
<dbReference type="Gene3D" id="3.40.1190.10">
    <property type="entry name" value="Mur-like, catalytic domain"/>
    <property type="match status" value="1"/>
</dbReference>
<dbReference type="EC" id="6.3.2.10" evidence="10 11"/>
<organism evidence="15 16">
    <name type="scientific">Candidatus Scatenecus faecavium</name>
    <dbReference type="NCBI Taxonomy" id="2840915"/>
    <lineage>
        <taxon>Bacteria</taxon>
        <taxon>Candidatus Scatenecus</taxon>
    </lineage>
</organism>
<dbReference type="HAMAP" id="MF_02019">
    <property type="entry name" value="MurF"/>
    <property type="match status" value="1"/>
</dbReference>
<evidence type="ECO:0000256" key="6">
    <source>
        <dbReference type="ARBA" id="ARBA00022960"/>
    </source>
</evidence>
<evidence type="ECO:0000256" key="11">
    <source>
        <dbReference type="RuleBase" id="RU004136"/>
    </source>
</evidence>
<dbReference type="GO" id="GO:0005737">
    <property type="term" value="C:cytoplasm"/>
    <property type="evidence" value="ECO:0007669"/>
    <property type="project" value="UniProtKB-SubCell"/>
</dbReference>
<keyword evidence="7 10" id="KW-0573">Peptidoglycan synthesis</keyword>
<evidence type="ECO:0000256" key="5">
    <source>
        <dbReference type="ARBA" id="ARBA00022840"/>
    </source>
</evidence>
<dbReference type="Pfam" id="PF08245">
    <property type="entry name" value="Mur_ligase_M"/>
    <property type="match status" value="1"/>
</dbReference>
<dbReference type="Gene3D" id="3.40.1390.10">
    <property type="entry name" value="MurE/MurF, N-terminal domain"/>
    <property type="match status" value="1"/>
</dbReference>
<dbReference type="SUPFAM" id="SSF53244">
    <property type="entry name" value="MurD-like peptide ligases, peptide-binding domain"/>
    <property type="match status" value="1"/>
</dbReference>
<dbReference type="GO" id="GO:0005524">
    <property type="term" value="F:ATP binding"/>
    <property type="evidence" value="ECO:0007669"/>
    <property type="project" value="UniProtKB-UniRule"/>
</dbReference>
<reference evidence="15" key="2">
    <citation type="journal article" date="2021" name="PeerJ">
        <title>Extensive microbial diversity within the chicken gut microbiome revealed by metagenomics and culture.</title>
        <authorList>
            <person name="Gilroy R."/>
            <person name="Ravi A."/>
            <person name="Getino M."/>
            <person name="Pursley I."/>
            <person name="Horton D.L."/>
            <person name="Alikhan N.F."/>
            <person name="Baker D."/>
            <person name="Gharbi K."/>
            <person name="Hall N."/>
            <person name="Watson M."/>
            <person name="Adriaenssens E.M."/>
            <person name="Foster-Nyarko E."/>
            <person name="Jarju S."/>
            <person name="Secka A."/>
            <person name="Antonio M."/>
            <person name="Oren A."/>
            <person name="Chaudhuri R.R."/>
            <person name="La Ragione R."/>
            <person name="Hildebrand F."/>
            <person name="Pallen M.J."/>
        </authorList>
    </citation>
    <scope>NUCLEOTIDE SEQUENCE</scope>
    <source>
        <strain evidence="15">CHK152-2994</strain>
    </source>
</reference>
<evidence type="ECO:0000256" key="3">
    <source>
        <dbReference type="ARBA" id="ARBA00022618"/>
    </source>
</evidence>
<comment type="subcellular location">
    <subcellularLocation>
        <location evidence="10 11">Cytoplasm</location>
    </subcellularLocation>
</comment>
<dbReference type="InterPro" id="IPR036565">
    <property type="entry name" value="Mur-like_cat_sf"/>
</dbReference>
<comment type="pathway">
    <text evidence="10 11">Cell wall biogenesis; peptidoglycan biosynthesis.</text>
</comment>
<dbReference type="GO" id="GO:0047480">
    <property type="term" value="F:UDP-N-acetylmuramoyl-tripeptide-D-alanyl-D-alanine ligase activity"/>
    <property type="evidence" value="ECO:0007669"/>
    <property type="project" value="UniProtKB-UniRule"/>
</dbReference>
<comment type="similarity">
    <text evidence="10">Belongs to the MurCDEF family. MurF subfamily.</text>
</comment>